<dbReference type="Pfam" id="PF03732">
    <property type="entry name" value="Retrotrans_gag"/>
    <property type="match status" value="1"/>
</dbReference>
<dbReference type="EMBL" id="SZYD01000010">
    <property type="protein sequence ID" value="KAD4981718.1"/>
    <property type="molecule type" value="Genomic_DNA"/>
</dbReference>
<organism evidence="2 3">
    <name type="scientific">Mikania micrantha</name>
    <name type="common">bitter vine</name>
    <dbReference type="NCBI Taxonomy" id="192012"/>
    <lineage>
        <taxon>Eukaryota</taxon>
        <taxon>Viridiplantae</taxon>
        <taxon>Streptophyta</taxon>
        <taxon>Embryophyta</taxon>
        <taxon>Tracheophyta</taxon>
        <taxon>Spermatophyta</taxon>
        <taxon>Magnoliopsida</taxon>
        <taxon>eudicotyledons</taxon>
        <taxon>Gunneridae</taxon>
        <taxon>Pentapetalae</taxon>
        <taxon>asterids</taxon>
        <taxon>campanulids</taxon>
        <taxon>Asterales</taxon>
        <taxon>Asteraceae</taxon>
        <taxon>Asteroideae</taxon>
        <taxon>Heliantheae alliance</taxon>
        <taxon>Eupatorieae</taxon>
        <taxon>Mikania</taxon>
    </lineage>
</organism>
<sequence>MISSVPGVVKHIPKVPAITHRISIFAPPICDAEIPKRFQTPNMKLYDGTTDPEEHVAQYRKRMETNPIPPHLKEACLYKGFGSTLTGAAMKWLLNVPPYSVTSFAHLINLFNNQFSCSSTFERLTSDLYRITQGPDESLRSYVNKFGRESLDIPNLDITTAVQAFKMGLQRNSPFYDDLVMNPCRNMDEVRNHALREKEAGLAHQQIIHT</sequence>
<dbReference type="Proteomes" id="UP000326396">
    <property type="component" value="Linkage Group LG18"/>
</dbReference>
<dbReference type="InterPro" id="IPR005162">
    <property type="entry name" value="Retrotrans_gag_dom"/>
</dbReference>
<dbReference type="AlphaFoldDB" id="A0A5N6NM34"/>
<gene>
    <name evidence="2" type="ORF">E3N88_18389</name>
</gene>
<keyword evidence="3" id="KW-1185">Reference proteome</keyword>
<name>A0A5N6NM34_9ASTR</name>
<protein>
    <recommendedName>
        <fullName evidence="1">Retrotransposon gag domain-containing protein</fullName>
    </recommendedName>
</protein>
<proteinExistence type="predicted"/>
<evidence type="ECO:0000313" key="2">
    <source>
        <dbReference type="EMBL" id="KAD4981718.1"/>
    </source>
</evidence>
<accession>A0A5N6NM34</accession>
<evidence type="ECO:0000259" key="1">
    <source>
        <dbReference type="Pfam" id="PF03732"/>
    </source>
</evidence>
<dbReference type="PANTHER" id="PTHR33223">
    <property type="entry name" value="CCHC-TYPE DOMAIN-CONTAINING PROTEIN"/>
    <property type="match status" value="1"/>
</dbReference>
<reference evidence="2 3" key="1">
    <citation type="submission" date="2019-05" db="EMBL/GenBank/DDBJ databases">
        <title>Mikania micrantha, genome provides insights into the molecular mechanism of rapid growth.</title>
        <authorList>
            <person name="Liu B."/>
        </authorList>
    </citation>
    <scope>NUCLEOTIDE SEQUENCE [LARGE SCALE GENOMIC DNA]</scope>
    <source>
        <strain evidence="2">NLD-2019</strain>
        <tissue evidence="2">Leaf</tissue>
    </source>
</reference>
<evidence type="ECO:0000313" key="3">
    <source>
        <dbReference type="Proteomes" id="UP000326396"/>
    </source>
</evidence>
<dbReference type="OrthoDB" id="1752047at2759"/>
<comment type="caution">
    <text evidence="2">The sequence shown here is derived from an EMBL/GenBank/DDBJ whole genome shotgun (WGS) entry which is preliminary data.</text>
</comment>
<feature type="domain" description="Retrotransposon gag" evidence="1">
    <location>
        <begin position="83"/>
        <end position="170"/>
    </location>
</feature>
<dbReference type="PANTHER" id="PTHR33223:SF9">
    <property type="entry name" value="RETROTRANSPOSON GAG DOMAIN-CONTAINING PROTEIN"/>
    <property type="match status" value="1"/>
</dbReference>